<dbReference type="Proteomes" id="UP000547674">
    <property type="component" value="Unassembled WGS sequence"/>
</dbReference>
<feature type="domain" description="Glycosyltransferase subfamily 4-like N-terminal" evidence="2">
    <location>
        <begin position="12"/>
        <end position="165"/>
    </location>
</feature>
<dbReference type="Pfam" id="PF00534">
    <property type="entry name" value="Glycos_transf_1"/>
    <property type="match status" value="1"/>
</dbReference>
<sequence length="370" mass="41072">MRILFVNATRRWGGVKSWSLRVARGLRSRGHEVGFVLRPGNPFGEACRAEDFWVQEMAFGPDWNPIAILNLSRTIRNRRPDLIVTNVSKDNRIAGPAARQNKIPVLQRVGGPGDIRDRFSMRVEQRRYVTHIVTPAHTVVDHLKTFPWMHTEKRVTVVPNGVDLTAFLPGEGVGELRVAAEIKPDDPSPILVTTSQLTAIKGHDILMESLSKLAPQHRPYLVCIGEGKEQPRLESLARELNIASQVRFLGFHQHLGSLLEDATLVVQPSYKEGFPNSVVEAMAKGKAIVASDLPGIREAMETDVHGVLVPSGDANILARMIRDLLDNPTKREALGRAARERAESHFSETKMVSLVEALMERVVDTHGAES</sequence>
<comment type="caution">
    <text evidence="3">The sequence shown here is derived from an EMBL/GenBank/DDBJ whole genome shotgun (WGS) entry which is preliminary data.</text>
</comment>
<dbReference type="Pfam" id="PF13439">
    <property type="entry name" value="Glyco_transf_4"/>
    <property type="match status" value="1"/>
</dbReference>
<dbReference type="PANTHER" id="PTHR12526">
    <property type="entry name" value="GLYCOSYLTRANSFERASE"/>
    <property type="match status" value="1"/>
</dbReference>
<dbReference type="Gene3D" id="3.40.50.2000">
    <property type="entry name" value="Glycogen Phosphorylase B"/>
    <property type="match status" value="2"/>
</dbReference>
<name>A0A7Y2EAF4_UNCEI</name>
<organism evidence="3 4">
    <name type="scientific">Eiseniibacteriota bacterium</name>
    <dbReference type="NCBI Taxonomy" id="2212470"/>
    <lineage>
        <taxon>Bacteria</taxon>
        <taxon>Candidatus Eiseniibacteriota</taxon>
    </lineage>
</organism>
<feature type="domain" description="Glycosyl transferase family 1" evidence="1">
    <location>
        <begin position="183"/>
        <end position="341"/>
    </location>
</feature>
<keyword evidence="3" id="KW-0808">Transferase</keyword>
<dbReference type="GO" id="GO:0016757">
    <property type="term" value="F:glycosyltransferase activity"/>
    <property type="evidence" value="ECO:0007669"/>
    <property type="project" value="InterPro"/>
</dbReference>
<evidence type="ECO:0000313" key="3">
    <source>
        <dbReference type="EMBL" id="NNF08208.1"/>
    </source>
</evidence>
<dbReference type="CDD" id="cd03811">
    <property type="entry name" value="GT4_GT28_WabH-like"/>
    <property type="match status" value="1"/>
</dbReference>
<evidence type="ECO:0000259" key="2">
    <source>
        <dbReference type="Pfam" id="PF13439"/>
    </source>
</evidence>
<reference evidence="3 4" key="1">
    <citation type="submission" date="2020-03" db="EMBL/GenBank/DDBJ databases">
        <title>Metabolic flexibility allows generalist bacteria to become dominant in a frequently disturbed ecosystem.</title>
        <authorList>
            <person name="Chen Y.-J."/>
            <person name="Leung P.M."/>
            <person name="Bay S.K."/>
            <person name="Hugenholtz P."/>
            <person name="Kessler A.J."/>
            <person name="Shelley G."/>
            <person name="Waite D.W."/>
            <person name="Cook P.L."/>
            <person name="Greening C."/>
        </authorList>
    </citation>
    <scope>NUCLEOTIDE SEQUENCE [LARGE SCALE GENOMIC DNA]</scope>
    <source>
        <strain evidence="3">SS_bin_28</strain>
    </source>
</reference>
<dbReference type="PANTHER" id="PTHR12526:SF635">
    <property type="entry name" value="GLYCOSYL TRANSFERASE GROUP 1"/>
    <property type="match status" value="1"/>
</dbReference>
<proteinExistence type="predicted"/>
<dbReference type="EMBL" id="JABDJR010000629">
    <property type="protein sequence ID" value="NNF08208.1"/>
    <property type="molecule type" value="Genomic_DNA"/>
</dbReference>
<dbReference type="InterPro" id="IPR028098">
    <property type="entry name" value="Glyco_trans_4-like_N"/>
</dbReference>
<evidence type="ECO:0000313" key="4">
    <source>
        <dbReference type="Proteomes" id="UP000547674"/>
    </source>
</evidence>
<dbReference type="InterPro" id="IPR001296">
    <property type="entry name" value="Glyco_trans_1"/>
</dbReference>
<protein>
    <submittedName>
        <fullName evidence="3">Glycosyltransferase</fullName>
    </submittedName>
</protein>
<accession>A0A7Y2EAF4</accession>
<gene>
    <name evidence="3" type="ORF">HKN21_15700</name>
</gene>
<evidence type="ECO:0000259" key="1">
    <source>
        <dbReference type="Pfam" id="PF00534"/>
    </source>
</evidence>
<dbReference type="AlphaFoldDB" id="A0A7Y2EAF4"/>
<dbReference type="SUPFAM" id="SSF53756">
    <property type="entry name" value="UDP-Glycosyltransferase/glycogen phosphorylase"/>
    <property type="match status" value="1"/>
</dbReference>